<reference evidence="1" key="2">
    <citation type="submission" date="2019-01" db="EMBL/GenBank/DDBJ databases">
        <authorList>
            <consortium name="NCBI Pathogen Detection Project"/>
        </authorList>
    </citation>
    <scope>NUCLEOTIDE SEQUENCE</scope>
    <source>
        <strain evidence="1">CT18</strain>
    </source>
</reference>
<proteinExistence type="predicted"/>
<sequence>YPVLYPEELQIFGVVIAFVHKTRSKD</sequence>
<feature type="non-terminal residue" evidence="1">
    <location>
        <position position="1"/>
    </location>
</feature>
<accession>A0A715V8L2</accession>
<name>A0A715V8L2_SALTI</name>
<organism evidence="1">
    <name type="scientific">Salmonella enterica subsp. enterica serovar Typhi str. CT18</name>
    <dbReference type="NCBI Taxonomy" id="220341"/>
    <lineage>
        <taxon>Bacteria</taxon>
        <taxon>Pseudomonadati</taxon>
        <taxon>Pseudomonadota</taxon>
        <taxon>Gammaproteobacteria</taxon>
        <taxon>Enterobacterales</taxon>
        <taxon>Enterobacteriaceae</taxon>
        <taxon>Salmonella</taxon>
    </lineage>
</organism>
<protein>
    <submittedName>
        <fullName evidence="1">Peptidase</fullName>
    </submittedName>
</protein>
<reference evidence="1" key="1">
    <citation type="journal article" date="2018" name="Genome Biol.">
        <title>SKESA: strategic k-mer extension for scrupulous assemblies.</title>
        <authorList>
            <person name="Souvorov A."/>
            <person name="Agarwala R."/>
            <person name="Lipman D.J."/>
        </authorList>
    </citation>
    <scope>NUCLEOTIDE SEQUENCE</scope>
    <source>
        <strain evidence="1">CT18</strain>
    </source>
</reference>
<gene>
    <name evidence="1" type="ORF">G1R64_21805</name>
</gene>
<evidence type="ECO:0000313" key="1">
    <source>
        <dbReference type="EMBL" id="HAD5016121.1"/>
    </source>
</evidence>
<comment type="caution">
    <text evidence="1">The sequence shown here is derived from an EMBL/GenBank/DDBJ whole genome shotgun (WGS) entry which is preliminary data.</text>
</comment>
<dbReference type="AlphaFoldDB" id="A0A715V8L2"/>
<dbReference type="EMBL" id="DAAOQA010000033">
    <property type="protein sequence ID" value="HAD5016121.1"/>
    <property type="molecule type" value="Genomic_DNA"/>
</dbReference>